<proteinExistence type="inferred from homology"/>
<name>A0A1F6D114_9BACT</name>
<keyword evidence="5 10" id="KW-1133">Transmembrane helix</keyword>
<dbReference type="AlphaFoldDB" id="A0A1F6D114"/>
<dbReference type="Proteomes" id="UP000177659">
    <property type="component" value="Unassembled WGS sequence"/>
</dbReference>
<evidence type="ECO:0000256" key="7">
    <source>
        <dbReference type="ARBA" id="ARBA00023136"/>
    </source>
</evidence>
<keyword evidence="7 10" id="KW-0472">Membrane</keyword>
<evidence type="ECO:0000256" key="4">
    <source>
        <dbReference type="ARBA" id="ARBA00022692"/>
    </source>
</evidence>
<dbReference type="InterPro" id="IPR000462">
    <property type="entry name" value="CDP-OH_P_trans"/>
</dbReference>
<keyword evidence="3" id="KW-0444">Lipid biosynthesis</keyword>
<dbReference type="GO" id="GO:0046474">
    <property type="term" value="P:glycerophospholipid biosynthetic process"/>
    <property type="evidence" value="ECO:0007669"/>
    <property type="project" value="TreeGrafter"/>
</dbReference>
<feature type="transmembrane region" description="Helical" evidence="10">
    <location>
        <begin position="89"/>
        <end position="109"/>
    </location>
</feature>
<dbReference type="PANTHER" id="PTHR14269:SF11">
    <property type="entry name" value="CDP-DIACYLGLYCEROL--GLYCEROL-3-PHOSPHATE 3-PHOSPHATIDYLTRANSFERASE"/>
    <property type="match status" value="1"/>
</dbReference>
<evidence type="ECO:0008006" key="13">
    <source>
        <dbReference type="Google" id="ProtNLM"/>
    </source>
</evidence>
<comment type="caution">
    <text evidence="11">The sequence shown here is derived from an EMBL/GenBank/DDBJ whole genome shotgun (WGS) entry which is preliminary data.</text>
</comment>
<organism evidence="11 12">
    <name type="scientific">Candidatus Kaiserbacteria bacterium RIFCSPHIGHO2_02_FULL_49_11</name>
    <dbReference type="NCBI Taxonomy" id="1798489"/>
    <lineage>
        <taxon>Bacteria</taxon>
        <taxon>Candidatus Kaiseribacteriota</taxon>
    </lineage>
</organism>
<accession>A0A1F6D114</accession>
<dbReference type="GO" id="GO:0016020">
    <property type="term" value="C:membrane"/>
    <property type="evidence" value="ECO:0007669"/>
    <property type="project" value="UniProtKB-SubCell"/>
</dbReference>
<dbReference type="PANTHER" id="PTHR14269">
    <property type="entry name" value="CDP-DIACYLGLYCEROL--GLYCEROL-3-PHOSPHATE 3-PHOSPHATIDYLTRANSFERASE-RELATED"/>
    <property type="match status" value="1"/>
</dbReference>
<comment type="subcellular location">
    <subcellularLocation>
        <location evidence="1">Membrane</location>
        <topology evidence="1">Multi-pass membrane protein</topology>
    </subcellularLocation>
</comment>
<dbReference type="InterPro" id="IPR043130">
    <property type="entry name" value="CDP-OH_PTrfase_TM_dom"/>
</dbReference>
<evidence type="ECO:0000256" key="10">
    <source>
        <dbReference type="SAM" id="Phobius"/>
    </source>
</evidence>
<evidence type="ECO:0000256" key="6">
    <source>
        <dbReference type="ARBA" id="ARBA00023098"/>
    </source>
</evidence>
<gene>
    <name evidence="11" type="ORF">A3D62_01355</name>
</gene>
<evidence type="ECO:0000256" key="1">
    <source>
        <dbReference type="ARBA" id="ARBA00004141"/>
    </source>
</evidence>
<comment type="similarity">
    <text evidence="2">Belongs to the CDP-alcohol phosphatidyltransferase class-I family.</text>
</comment>
<dbReference type="PIRSF" id="PIRSF000847">
    <property type="entry name" value="Phos_ph_gly_syn"/>
    <property type="match status" value="1"/>
</dbReference>
<evidence type="ECO:0000256" key="3">
    <source>
        <dbReference type="ARBA" id="ARBA00022516"/>
    </source>
</evidence>
<sequence>MPTIPNKLTAIRLFAGPAIVLWFVFQELVARPHAMGRGWWLMSSEMAVGLEWAMVIAYTTICFTDWFDGRIARAFPNQGSAWGVVWDPVADKVWVGTVALLVVFGGPVFSWDLEYFWWIVLLEVLFITTIIARELLVAYWRKISTEEIPVKYCGKVKTTAQMIAFGFLLARGGPISMQFVSAEAFGWIGTMGLAVATALTVISLYQYAKDSAVGKEFLARYPILNFGF</sequence>
<evidence type="ECO:0000313" key="11">
    <source>
        <dbReference type="EMBL" id="OGG55123.1"/>
    </source>
</evidence>
<dbReference type="InterPro" id="IPR050324">
    <property type="entry name" value="CDP-alcohol_PTase-I"/>
</dbReference>
<evidence type="ECO:0000313" key="12">
    <source>
        <dbReference type="Proteomes" id="UP000177659"/>
    </source>
</evidence>
<keyword evidence="9" id="KW-1208">Phospholipid metabolism</keyword>
<keyword evidence="4 10" id="KW-0812">Transmembrane</keyword>
<reference evidence="11 12" key="1">
    <citation type="journal article" date="2016" name="Nat. Commun.">
        <title>Thousands of microbial genomes shed light on interconnected biogeochemical processes in an aquifer system.</title>
        <authorList>
            <person name="Anantharaman K."/>
            <person name="Brown C.T."/>
            <person name="Hug L.A."/>
            <person name="Sharon I."/>
            <person name="Castelle C.J."/>
            <person name="Probst A.J."/>
            <person name="Thomas B.C."/>
            <person name="Singh A."/>
            <person name="Wilkins M.J."/>
            <person name="Karaoz U."/>
            <person name="Brodie E.L."/>
            <person name="Williams K.H."/>
            <person name="Hubbard S.S."/>
            <person name="Banfield J.F."/>
        </authorList>
    </citation>
    <scope>NUCLEOTIDE SEQUENCE [LARGE SCALE GENOMIC DNA]</scope>
</reference>
<keyword evidence="6" id="KW-0443">Lipid metabolism</keyword>
<feature type="transmembrane region" description="Helical" evidence="10">
    <location>
        <begin position="46"/>
        <end position="68"/>
    </location>
</feature>
<protein>
    <recommendedName>
        <fullName evidence="13">CDP-diacylglycerol--glycerol-3-phosphate 3-phosphatidyltransferase</fullName>
    </recommendedName>
</protein>
<dbReference type="Gene3D" id="1.20.120.1760">
    <property type="match status" value="1"/>
</dbReference>
<keyword evidence="8" id="KW-0594">Phospholipid biosynthesis</keyword>
<evidence type="ECO:0000256" key="2">
    <source>
        <dbReference type="ARBA" id="ARBA00010441"/>
    </source>
</evidence>
<dbReference type="InterPro" id="IPR004570">
    <property type="entry name" value="Phosphatidylglycerol_P_synth"/>
</dbReference>
<evidence type="ECO:0000256" key="8">
    <source>
        <dbReference type="ARBA" id="ARBA00023209"/>
    </source>
</evidence>
<dbReference type="Pfam" id="PF01066">
    <property type="entry name" value="CDP-OH_P_transf"/>
    <property type="match status" value="1"/>
</dbReference>
<evidence type="ECO:0000256" key="9">
    <source>
        <dbReference type="ARBA" id="ARBA00023264"/>
    </source>
</evidence>
<dbReference type="EMBL" id="MFLC01000016">
    <property type="protein sequence ID" value="OGG55123.1"/>
    <property type="molecule type" value="Genomic_DNA"/>
</dbReference>
<feature type="transmembrane region" description="Helical" evidence="10">
    <location>
        <begin position="115"/>
        <end position="140"/>
    </location>
</feature>
<dbReference type="GO" id="GO:0008444">
    <property type="term" value="F:CDP-diacylglycerol-glycerol-3-phosphate 3-phosphatidyltransferase activity"/>
    <property type="evidence" value="ECO:0007669"/>
    <property type="project" value="InterPro"/>
</dbReference>
<evidence type="ECO:0000256" key="5">
    <source>
        <dbReference type="ARBA" id="ARBA00022989"/>
    </source>
</evidence>
<feature type="transmembrane region" description="Helical" evidence="10">
    <location>
        <begin position="185"/>
        <end position="205"/>
    </location>
</feature>